<proteinExistence type="predicted"/>
<sequence>MTARLAWLAWCMAVECVLWGSLAAAQPPRGQPKVMTWEAPDPSRRDCYGILGDVARPGVYSTSAREVTLQDLVQHSGGITAQASPTVRVVRQGRPAHSLLFSPTGRDVLQPRDVVVVDSASHHTSANATWLCLVGVIDRPVVVPVRPELAQLTTIVRSMLDQSEELAKAVRVVPPPRTTPLTRQDAFLPSGTVLVFDQGLLVTKNLPAFPETIAMEAPLPAQPDDRDHGLSSGESRQTTAAGNANWSTSLASQSRDRVDATPVPFPTLDNDATSAQPTSLPAPGSRFYVPPPPIASPPTDDEPPLDPRIAADESVEVFPSAAALKGDSPTTTTQQPPVSWWHMLGISGTVACLIGIAIATRKYLEHTGPVPPPVLPEFSRAPSPLAEPMESPRNEPMPSPPSVVAPATEPDDLADLLQGRLPIVTESVQFPRQFRLQRQREPSSASYRVDVGRNQTPLPHHQPVSAPAHQAVAIDGPVSGVPRPHYQSMSAHPLSAPLSRVCGGEGEGEEAAGIHRPLIRPSATFPPADGGAGTVPVLASGSALERALSQLQRGPRP</sequence>
<dbReference type="Gene3D" id="3.10.560.10">
    <property type="entry name" value="Outer membrane lipoprotein wza domain like"/>
    <property type="match status" value="1"/>
</dbReference>
<reference evidence="3" key="1">
    <citation type="journal article" date="2020" name="mSystems">
        <title>Genome- and Community-Level Interaction Insights into Carbon Utilization and Element Cycling Functions of Hydrothermarchaeota in Hydrothermal Sediment.</title>
        <authorList>
            <person name="Zhou Z."/>
            <person name="Liu Y."/>
            <person name="Xu W."/>
            <person name="Pan J."/>
            <person name="Luo Z.H."/>
            <person name="Li M."/>
        </authorList>
    </citation>
    <scope>NUCLEOTIDE SEQUENCE [LARGE SCALE GENOMIC DNA]</scope>
    <source>
        <strain evidence="3">SpSt-339</strain>
    </source>
</reference>
<feature type="region of interest" description="Disordered" evidence="1">
    <location>
        <begin position="217"/>
        <end position="307"/>
    </location>
</feature>
<comment type="caution">
    <text evidence="3">The sequence shown here is derived from an EMBL/GenBank/DDBJ whole genome shotgun (WGS) entry which is preliminary data.</text>
</comment>
<feature type="region of interest" description="Disordered" evidence="1">
    <location>
        <begin position="378"/>
        <end position="408"/>
    </location>
</feature>
<accession>A0A7C2P7G9</accession>
<name>A0A7C2P7G9_9PLAN</name>
<evidence type="ECO:0008006" key="4">
    <source>
        <dbReference type="Google" id="ProtNLM"/>
    </source>
</evidence>
<evidence type="ECO:0000256" key="1">
    <source>
        <dbReference type="SAM" id="MobiDB-lite"/>
    </source>
</evidence>
<feature type="signal peptide" evidence="2">
    <location>
        <begin position="1"/>
        <end position="25"/>
    </location>
</feature>
<feature type="chain" id="PRO_5028347201" description="Soluble ligand binding domain-containing protein" evidence="2">
    <location>
        <begin position="26"/>
        <end position="557"/>
    </location>
</feature>
<feature type="compositionally biased region" description="Polar residues" evidence="1">
    <location>
        <begin position="270"/>
        <end position="279"/>
    </location>
</feature>
<keyword evidence="2" id="KW-0732">Signal</keyword>
<organism evidence="3">
    <name type="scientific">Schlesneria paludicola</name>
    <dbReference type="NCBI Taxonomy" id="360056"/>
    <lineage>
        <taxon>Bacteria</taxon>
        <taxon>Pseudomonadati</taxon>
        <taxon>Planctomycetota</taxon>
        <taxon>Planctomycetia</taxon>
        <taxon>Planctomycetales</taxon>
        <taxon>Planctomycetaceae</taxon>
        <taxon>Schlesneria</taxon>
    </lineage>
</organism>
<feature type="compositionally biased region" description="Polar residues" evidence="1">
    <location>
        <begin position="232"/>
        <end position="253"/>
    </location>
</feature>
<protein>
    <recommendedName>
        <fullName evidence="4">Soluble ligand binding domain-containing protein</fullName>
    </recommendedName>
</protein>
<evidence type="ECO:0000256" key="2">
    <source>
        <dbReference type="SAM" id="SignalP"/>
    </source>
</evidence>
<dbReference type="AlphaFoldDB" id="A0A7C2P7G9"/>
<evidence type="ECO:0000313" key="3">
    <source>
        <dbReference type="EMBL" id="HEN16555.1"/>
    </source>
</evidence>
<dbReference type="EMBL" id="DSOK01000383">
    <property type="protein sequence ID" value="HEN16555.1"/>
    <property type="molecule type" value="Genomic_DNA"/>
</dbReference>
<feature type="region of interest" description="Disordered" evidence="1">
    <location>
        <begin position="502"/>
        <end position="536"/>
    </location>
</feature>
<gene>
    <name evidence="3" type="ORF">ENQ76_13925</name>
</gene>